<feature type="chain" id="PRO_5012210116" evidence="4">
    <location>
        <begin position="28"/>
        <end position="505"/>
    </location>
</feature>
<dbReference type="GO" id="GO:1904680">
    <property type="term" value="F:peptide transmembrane transporter activity"/>
    <property type="evidence" value="ECO:0007669"/>
    <property type="project" value="TreeGrafter"/>
</dbReference>
<dbReference type="Proteomes" id="UP000188388">
    <property type="component" value="Unassembled WGS sequence"/>
</dbReference>
<dbReference type="CDD" id="cd00995">
    <property type="entry name" value="PBP2_NikA_DppA_OppA_like"/>
    <property type="match status" value="1"/>
</dbReference>
<comment type="subcellular location">
    <subcellularLocation>
        <location evidence="1">Periplasm</location>
    </subcellularLocation>
</comment>
<dbReference type="InterPro" id="IPR000914">
    <property type="entry name" value="SBP_5_dom"/>
</dbReference>
<feature type="signal peptide" evidence="4">
    <location>
        <begin position="1"/>
        <end position="27"/>
    </location>
</feature>
<protein>
    <submittedName>
        <fullName evidence="6">Dipeptide ABC transporter</fullName>
    </submittedName>
</protein>
<dbReference type="PANTHER" id="PTHR30290">
    <property type="entry name" value="PERIPLASMIC BINDING COMPONENT OF ABC TRANSPORTER"/>
    <property type="match status" value="1"/>
</dbReference>
<reference evidence="7" key="1">
    <citation type="submission" date="2017-01" db="EMBL/GenBank/DDBJ databases">
        <authorList>
            <person name="Brunel B."/>
        </authorList>
    </citation>
    <scope>NUCLEOTIDE SEQUENCE [LARGE SCALE GENOMIC DNA]</scope>
</reference>
<evidence type="ECO:0000259" key="5">
    <source>
        <dbReference type="Pfam" id="PF00496"/>
    </source>
</evidence>
<dbReference type="InterPro" id="IPR039424">
    <property type="entry name" value="SBP_5"/>
</dbReference>
<evidence type="ECO:0000313" key="7">
    <source>
        <dbReference type="Proteomes" id="UP000188388"/>
    </source>
</evidence>
<evidence type="ECO:0000313" key="6">
    <source>
        <dbReference type="EMBL" id="SIT56660.1"/>
    </source>
</evidence>
<dbReference type="Gene3D" id="3.40.190.10">
    <property type="entry name" value="Periplasmic binding protein-like II"/>
    <property type="match status" value="1"/>
</dbReference>
<sequence>MLRSKWMRIGLVTVMTSLSLGATLAEAAGVLTIGRREDSTTFDPIKTAQNIDLWVFANVYDVLIRVDKTGTKLEPGLAESWEVSPDGLTYTLKLRDAKFSDGSDLTADDVVFSLTRIRDDEGSLWADPFKVMDTVEATDPKTVTIKLKQATAPFLATLAFPIASVLSKKGFETLGPEKYAETPIGSGAFTITEWRRGDRVILTKNPHFWEADRVSLDGVEWISVPDDNTRMLNVQAGQLDTAIFVPFSRVAELQKDSNLTVHLDPSTREDHLLINHEHGALAKKEVRQALDLAIDEQAVVDTVTFGYGEVANSYVPKGALYYYADNLKRPYDPEKAKQMLADARASDLTLNYVVRAGDEIVEQTAVLLQQQLAKAGVTVQIQKVDPSQEWDMLVAGDYDVCVNYWTNDILDPDQKTTFVLGHDANMNYMTRYNNEKVKELVAAARIEMDPAKREQMYTDLQKMAKEDVNWIDLYYSPFINVSRNNIENFYQNPLGRFFLEDVVKN</sequence>
<accession>A0A1R3V9S2</accession>
<comment type="similarity">
    <text evidence="2">Belongs to the bacterial solute-binding protein 5 family.</text>
</comment>
<organism evidence="6 7">
    <name type="scientific">Mesorhizobium prunaredense</name>
    <dbReference type="NCBI Taxonomy" id="1631249"/>
    <lineage>
        <taxon>Bacteria</taxon>
        <taxon>Pseudomonadati</taxon>
        <taxon>Pseudomonadota</taxon>
        <taxon>Alphaproteobacteria</taxon>
        <taxon>Hyphomicrobiales</taxon>
        <taxon>Phyllobacteriaceae</taxon>
        <taxon>Mesorhizobium</taxon>
    </lineage>
</organism>
<name>A0A1R3V9S2_9HYPH</name>
<dbReference type="InterPro" id="IPR030678">
    <property type="entry name" value="Peptide/Ni-bd"/>
</dbReference>
<dbReference type="Pfam" id="PF00496">
    <property type="entry name" value="SBP_bac_5"/>
    <property type="match status" value="1"/>
</dbReference>
<feature type="domain" description="Solute-binding protein family 5" evidence="5">
    <location>
        <begin position="72"/>
        <end position="422"/>
    </location>
</feature>
<evidence type="ECO:0000256" key="4">
    <source>
        <dbReference type="SAM" id="SignalP"/>
    </source>
</evidence>
<proteinExistence type="inferred from homology"/>
<dbReference type="GO" id="GO:0030288">
    <property type="term" value="C:outer membrane-bounded periplasmic space"/>
    <property type="evidence" value="ECO:0007669"/>
    <property type="project" value="UniProtKB-ARBA"/>
</dbReference>
<dbReference type="GO" id="GO:0043190">
    <property type="term" value="C:ATP-binding cassette (ABC) transporter complex"/>
    <property type="evidence" value="ECO:0007669"/>
    <property type="project" value="InterPro"/>
</dbReference>
<dbReference type="STRING" id="1631249.BQ8794_30109"/>
<gene>
    <name evidence="6" type="ORF">BQ8794_30109</name>
</gene>
<dbReference type="Gene3D" id="3.10.105.10">
    <property type="entry name" value="Dipeptide-binding Protein, Domain 3"/>
    <property type="match status" value="1"/>
</dbReference>
<dbReference type="PANTHER" id="PTHR30290:SF38">
    <property type="entry name" value="D,D-DIPEPTIDE-BINDING PERIPLASMIC PROTEIN DDPA-RELATED"/>
    <property type="match status" value="1"/>
</dbReference>
<dbReference type="Gene3D" id="3.90.76.10">
    <property type="entry name" value="Dipeptide-binding Protein, Domain 1"/>
    <property type="match status" value="1"/>
</dbReference>
<evidence type="ECO:0000256" key="2">
    <source>
        <dbReference type="ARBA" id="ARBA00005695"/>
    </source>
</evidence>
<dbReference type="AlphaFoldDB" id="A0A1R3V9S2"/>
<keyword evidence="3 4" id="KW-0732">Signal</keyword>
<dbReference type="PIRSF" id="PIRSF002741">
    <property type="entry name" value="MppA"/>
    <property type="match status" value="1"/>
</dbReference>
<evidence type="ECO:0000256" key="3">
    <source>
        <dbReference type="ARBA" id="ARBA00022729"/>
    </source>
</evidence>
<dbReference type="GO" id="GO:0015833">
    <property type="term" value="P:peptide transport"/>
    <property type="evidence" value="ECO:0007669"/>
    <property type="project" value="TreeGrafter"/>
</dbReference>
<evidence type="ECO:0000256" key="1">
    <source>
        <dbReference type="ARBA" id="ARBA00004418"/>
    </source>
</evidence>
<keyword evidence="7" id="KW-1185">Reference proteome</keyword>
<dbReference type="SUPFAM" id="SSF53850">
    <property type="entry name" value="Periplasmic binding protein-like II"/>
    <property type="match status" value="1"/>
</dbReference>
<dbReference type="EMBL" id="FTPD01000023">
    <property type="protein sequence ID" value="SIT56660.1"/>
    <property type="molecule type" value="Genomic_DNA"/>
</dbReference>